<dbReference type="CDD" id="cd00082">
    <property type="entry name" value="HisKA"/>
    <property type="match status" value="1"/>
</dbReference>
<keyword evidence="4 11" id="KW-0597">Phosphoprotein</keyword>
<comment type="similarity">
    <text evidence="2">In the N-terminal section; belongs to the phytochrome family.</text>
</comment>
<dbReference type="PROSITE" id="PS50110">
    <property type="entry name" value="RESPONSE_REGULATORY"/>
    <property type="match status" value="1"/>
</dbReference>
<evidence type="ECO:0000256" key="8">
    <source>
        <dbReference type="ARBA" id="ARBA00022840"/>
    </source>
</evidence>
<evidence type="ECO:0000256" key="10">
    <source>
        <dbReference type="ARBA" id="ARBA00074306"/>
    </source>
</evidence>
<dbReference type="InterPro" id="IPR001789">
    <property type="entry name" value="Sig_transdc_resp-reg_receiver"/>
</dbReference>
<feature type="domain" description="Histidine kinase" evidence="12">
    <location>
        <begin position="170"/>
        <end position="393"/>
    </location>
</feature>
<dbReference type="SUPFAM" id="SSF55874">
    <property type="entry name" value="ATPase domain of HSP90 chaperone/DNA topoisomerase II/histidine kinase"/>
    <property type="match status" value="1"/>
</dbReference>
<dbReference type="CDD" id="cd17546">
    <property type="entry name" value="REC_hyHK_CKI1_RcsC-like"/>
    <property type="match status" value="1"/>
</dbReference>
<evidence type="ECO:0000256" key="1">
    <source>
        <dbReference type="ARBA" id="ARBA00000085"/>
    </source>
</evidence>
<dbReference type="PANTHER" id="PTHR45339:SF1">
    <property type="entry name" value="HYBRID SIGNAL TRANSDUCTION HISTIDINE KINASE J"/>
    <property type="match status" value="1"/>
</dbReference>
<dbReference type="Pfam" id="PF01590">
    <property type="entry name" value="GAF"/>
    <property type="match status" value="1"/>
</dbReference>
<comment type="catalytic activity">
    <reaction evidence="1">
        <text>ATP + protein L-histidine = ADP + protein N-phospho-L-histidine.</text>
        <dbReference type="EC" id="2.7.13.3"/>
    </reaction>
</comment>
<dbReference type="EMBL" id="WJXB01000001">
    <property type="protein sequence ID" value="MRN51714.1"/>
    <property type="molecule type" value="Genomic_DNA"/>
</dbReference>
<dbReference type="Pfam" id="PF00512">
    <property type="entry name" value="HisKA"/>
    <property type="match status" value="1"/>
</dbReference>
<dbReference type="Pfam" id="PF02518">
    <property type="entry name" value="HATPase_c"/>
    <property type="match status" value="1"/>
</dbReference>
<dbReference type="AlphaFoldDB" id="A0A7X2KZX4"/>
<keyword evidence="15" id="KW-1185">Reference proteome</keyword>
<name>A0A7X2KZX4_9BACL</name>
<dbReference type="InterPro" id="IPR029016">
    <property type="entry name" value="GAF-like_dom_sf"/>
</dbReference>
<evidence type="ECO:0000313" key="15">
    <source>
        <dbReference type="Proteomes" id="UP000463051"/>
    </source>
</evidence>
<dbReference type="SUPFAM" id="SSF52172">
    <property type="entry name" value="CheY-like"/>
    <property type="match status" value="1"/>
</dbReference>
<feature type="modified residue" description="4-aspartylphosphate" evidence="11">
    <location>
        <position position="461"/>
    </location>
</feature>
<evidence type="ECO:0000256" key="2">
    <source>
        <dbReference type="ARBA" id="ARBA00006402"/>
    </source>
</evidence>
<organism evidence="14 15">
    <name type="scientific">Paenibacillus monticola</name>
    <dbReference type="NCBI Taxonomy" id="2666075"/>
    <lineage>
        <taxon>Bacteria</taxon>
        <taxon>Bacillati</taxon>
        <taxon>Bacillota</taxon>
        <taxon>Bacilli</taxon>
        <taxon>Bacillales</taxon>
        <taxon>Paenibacillaceae</taxon>
        <taxon>Paenibacillus</taxon>
    </lineage>
</organism>
<dbReference type="GO" id="GO:0005524">
    <property type="term" value="F:ATP binding"/>
    <property type="evidence" value="ECO:0007669"/>
    <property type="project" value="UniProtKB-KW"/>
</dbReference>
<dbReference type="GO" id="GO:0000155">
    <property type="term" value="F:phosphorelay sensor kinase activity"/>
    <property type="evidence" value="ECO:0007669"/>
    <property type="project" value="InterPro"/>
</dbReference>
<dbReference type="InterPro" id="IPR003661">
    <property type="entry name" value="HisK_dim/P_dom"/>
</dbReference>
<dbReference type="SUPFAM" id="SSF47384">
    <property type="entry name" value="Homodimeric domain of signal transducing histidine kinase"/>
    <property type="match status" value="1"/>
</dbReference>
<dbReference type="SMART" id="SM00065">
    <property type="entry name" value="GAF"/>
    <property type="match status" value="1"/>
</dbReference>
<sequence>MENTNITIRNMEDAADHMLFLLKHLLRANAIIITVNTGLSEPIQKFYNHEDKFFKETDGVLLLENICQLIIGNDNKALHVIDTHDHPQSPELEFIRELGVRTFVGVPLIFEDVKSYGTICVMDQTAGEYSEDDVRLLYALAIFFTYLIELEQKTDSAEQRIQSKVDLFTMLSHEIRTPMNGIVGMTDLMMTTEMNEQQKYYMEIINESNTRLLEFLNDVLEFSKMEAGKMDIEEEPFDIISTLEETVYLFSTKALEKNLEMILNTDSEIPLYVLGDAQKVRQIIMNLLSNALKFTHEGEIFVELKLLPARNDEEVCVKISIQDTGIGIVQNKLDLLFNEFTQVHDKNSVHHYGGTGLGLAICRHLIELMGGHIEASSELGVGTTFEITLFLKKYSSLPSIPFESDVLAGTNILLVDDNQTSLQVITSMLEDWEVTVASTQNPKQALEWITEGLEFDLVMIDKDMGGVDAITLTAQMRKINMHKRLSVFLLAPIGTNLDDDTKSLFESVIIKPIRKLHLLNAILSLLKHSKSQEE</sequence>
<evidence type="ECO:0000259" key="13">
    <source>
        <dbReference type="PROSITE" id="PS50110"/>
    </source>
</evidence>
<accession>A0A7X2KZX4</accession>
<dbReference type="Pfam" id="PF00072">
    <property type="entry name" value="Response_reg"/>
    <property type="match status" value="1"/>
</dbReference>
<protein>
    <recommendedName>
        <fullName evidence="10">Circadian input-output histidine kinase CikA</fullName>
        <ecNumber evidence="3">2.7.13.3</ecNumber>
    </recommendedName>
</protein>
<proteinExistence type="inferred from homology"/>
<keyword evidence="9" id="KW-0902">Two-component regulatory system</keyword>
<dbReference type="EC" id="2.7.13.3" evidence="3"/>
<evidence type="ECO:0000256" key="11">
    <source>
        <dbReference type="PROSITE-ProRule" id="PRU00169"/>
    </source>
</evidence>
<keyword evidence="8" id="KW-0067">ATP-binding</keyword>
<evidence type="ECO:0000256" key="5">
    <source>
        <dbReference type="ARBA" id="ARBA00022679"/>
    </source>
</evidence>
<reference evidence="14 15" key="1">
    <citation type="submission" date="2019-11" db="EMBL/GenBank/DDBJ databases">
        <title>Paenibacillus monticola sp. nov., a novel PGPR strain isolated from mountain sample in China.</title>
        <authorList>
            <person name="Zhao Q."/>
            <person name="Li H.-P."/>
            <person name="Zhang J.-L."/>
        </authorList>
    </citation>
    <scope>NUCLEOTIDE SEQUENCE [LARGE SCALE GENOMIC DNA]</scope>
    <source>
        <strain evidence="14 15">LC-T2</strain>
    </source>
</reference>
<evidence type="ECO:0000256" key="3">
    <source>
        <dbReference type="ARBA" id="ARBA00012438"/>
    </source>
</evidence>
<dbReference type="PANTHER" id="PTHR45339">
    <property type="entry name" value="HYBRID SIGNAL TRANSDUCTION HISTIDINE KINASE J"/>
    <property type="match status" value="1"/>
</dbReference>
<keyword evidence="7" id="KW-0418">Kinase</keyword>
<evidence type="ECO:0000259" key="12">
    <source>
        <dbReference type="PROSITE" id="PS50109"/>
    </source>
</evidence>
<dbReference type="InterPro" id="IPR011006">
    <property type="entry name" value="CheY-like_superfamily"/>
</dbReference>
<dbReference type="PROSITE" id="PS50109">
    <property type="entry name" value="HIS_KIN"/>
    <property type="match status" value="1"/>
</dbReference>
<evidence type="ECO:0000256" key="9">
    <source>
        <dbReference type="ARBA" id="ARBA00023012"/>
    </source>
</evidence>
<dbReference type="PRINTS" id="PR00344">
    <property type="entry name" value="BCTRLSENSOR"/>
</dbReference>
<comment type="caution">
    <text evidence="14">The sequence shown here is derived from an EMBL/GenBank/DDBJ whole genome shotgun (WGS) entry which is preliminary data.</text>
</comment>
<dbReference type="InterPro" id="IPR036890">
    <property type="entry name" value="HATPase_C_sf"/>
</dbReference>
<dbReference type="SMART" id="SM00387">
    <property type="entry name" value="HATPase_c"/>
    <property type="match status" value="1"/>
</dbReference>
<dbReference type="Proteomes" id="UP000463051">
    <property type="component" value="Unassembled WGS sequence"/>
</dbReference>
<dbReference type="InterPro" id="IPR003018">
    <property type="entry name" value="GAF"/>
</dbReference>
<dbReference type="Gene3D" id="3.30.565.10">
    <property type="entry name" value="Histidine kinase-like ATPase, C-terminal domain"/>
    <property type="match status" value="1"/>
</dbReference>
<keyword evidence="5" id="KW-0808">Transferase</keyword>
<evidence type="ECO:0000256" key="6">
    <source>
        <dbReference type="ARBA" id="ARBA00022741"/>
    </source>
</evidence>
<feature type="domain" description="Response regulatory" evidence="13">
    <location>
        <begin position="411"/>
        <end position="526"/>
    </location>
</feature>
<evidence type="ECO:0000256" key="4">
    <source>
        <dbReference type="ARBA" id="ARBA00022553"/>
    </source>
</evidence>
<dbReference type="InterPro" id="IPR036097">
    <property type="entry name" value="HisK_dim/P_sf"/>
</dbReference>
<dbReference type="CDD" id="cd16922">
    <property type="entry name" value="HATPase_EvgS-ArcB-TorS-like"/>
    <property type="match status" value="1"/>
</dbReference>
<dbReference type="Gene3D" id="1.10.287.130">
    <property type="match status" value="1"/>
</dbReference>
<gene>
    <name evidence="14" type="ORF">GJB61_01670</name>
</gene>
<keyword evidence="6" id="KW-0547">Nucleotide-binding</keyword>
<dbReference type="SUPFAM" id="SSF55781">
    <property type="entry name" value="GAF domain-like"/>
    <property type="match status" value="1"/>
</dbReference>
<dbReference type="Gene3D" id="3.30.450.40">
    <property type="match status" value="1"/>
</dbReference>
<dbReference type="RefSeq" id="WP_154116506.1">
    <property type="nucleotide sequence ID" value="NZ_WJXB01000001.1"/>
</dbReference>
<dbReference type="SMART" id="SM00448">
    <property type="entry name" value="REC"/>
    <property type="match status" value="1"/>
</dbReference>
<dbReference type="Gene3D" id="3.40.50.2300">
    <property type="match status" value="1"/>
</dbReference>
<dbReference type="SMART" id="SM00388">
    <property type="entry name" value="HisKA"/>
    <property type="match status" value="1"/>
</dbReference>
<evidence type="ECO:0000313" key="14">
    <source>
        <dbReference type="EMBL" id="MRN51714.1"/>
    </source>
</evidence>
<evidence type="ECO:0000256" key="7">
    <source>
        <dbReference type="ARBA" id="ARBA00022777"/>
    </source>
</evidence>
<dbReference type="InterPro" id="IPR003594">
    <property type="entry name" value="HATPase_dom"/>
</dbReference>
<dbReference type="InterPro" id="IPR005467">
    <property type="entry name" value="His_kinase_dom"/>
</dbReference>
<dbReference type="FunFam" id="3.30.565.10:FF:000010">
    <property type="entry name" value="Sensor histidine kinase RcsC"/>
    <property type="match status" value="1"/>
</dbReference>
<dbReference type="InterPro" id="IPR004358">
    <property type="entry name" value="Sig_transdc_His_kin-like_C"/>
</dbReference>